<feature type="transmembrane region" description="Helical" evidence="2">
    <location>
        <begin position="92"/>
        <end position="118"/>
    </location>
</feature>
<evidence type="ECO:0000313" key="4">
    <source>
        <dbReference type="Proteomes" id="UP000325957"/>
    </source>
</evidence>
<keyword evidence="2" id="KW-0812">Transmembrane</keyword>
<keyword evidence="4" id="KW-1185">Reference proteome</keyword>
<dbReference type="GO" id="GO:0005886">
    <property type="term" value="C:plasma membrane"/>
    <property type="evidence" value="ECO:0007669"/>
    <property type="project" value="TreeGrafter"/>
</dbReference>
<name>A0A5J5KU57_9MICC</name>
<comment type="caution">
    <text evidence="3">The sequence shown here is derived from an EMBL/GenBank/DDBJ whole genome shotgun (WGS) entry which is preliminary data.</text>
</comment>
<keyword evidence="2" id="KW-0472">Membrane</keyword>
<organism evidence="3 4">
    <name type="scientific">Kocuria coralli</name>
    <dbReference type="NCBI Taxonomy" id="1461025"/>
    <lineage>
        <taxon>Bacteria</taxon>
        <taxon>Bacillati</taxon>
        <taxon>Actinomycetota</taxon>
        <taxon>Actinomycetes</taxon>
        <taxon>Micrococcales</taxon>
        <taxon>Micrococcaceae</taxon>
        <taxon>Kocuria</taxon>
    </lineage>
</organism>
<proteinExistence type="predicted"/>
<sequence length="202" mass="21210">MGPPAPGSTFAFVKIGPHQGADMSYGIDPQESSPGHAGASAPSFTPAAYGRQPYPYPTGSQPGEPVTFAGAVRNFFRKYAQFSGRASRSEFWWAYLAQVLLLLAMAVVWVVAVVVVVTRAENSAGGQPNAGAVSMMFGLLAVISLIGLALVVPNISLTVRRLHDTGKSGWYYFLSFIPGVGGIILLVLCAMEPDPSGAAFDA</sequence>
<feature type="region of interest" description="Disordered" evidence="1">
    <location>
        <begin position="23"/>
        <end position="42"/>
    </location>
</feature>
<keyword evidence="2" id="KW-1133">Transmembrane helix</keyword>
<evidence type="ECO:0000313" key="3">
    <source>
        <dbReference type="EMBL" id="KAA9393269.1"/>
    </source>
</evidence>
<dbReference type="PANTHER" id="PTHR34980:SF2">
    <property type="entry name" value="INNER MEMBRANE PROTEIN YHAH-RELATED"/>
    <property type="match status" value="1"/>
</dbReference>
<dbReference type="OrthoDB" id="9812349at2"/>
<dbReference type="EMBL" id="SZWF01000022">
    <property type="protein sequence ID" value="KAA9393269.1"/>
    <property type="molecule type" value="Genomic_DNA"/>
</dbReference>
<reference evidence="3 4" key="1">
    <citation type="submission" date="2019-05" db="EMBL/GenBank/DDBJ databases">
        <title>Kocuria coralli sp. nov., a novel actinobacterium isolated from coral reef seawater.</title>
        <authorList>
            <person name="Li J."/>
        </authorList>
    </citation>
    <scope>NUCLEOTIDE SEQUENCE [LARGE SCALE GENOMIC DNA]</scope>
    <source>
        <strain evidence="3 4">SCSIO 13007</strain>
    </source>
</reference>
<dbReference type="AlphaFoldDB" id="A0A5J5KU57"/>
<feature type="transmembrane region" description="Helical" evidence="2">
    <location>
        <begin position="170"/>
        <end position="191"/>
    </location>
</feature>
<protein>
    <submittedName>
        <fullName evidence="3">DUF805 domain-containing protein</fullName>
    </submittedName>
</protein>
<feature type="compositionally biased region" description="Low complexity" evidence="1">
    <location>
        <begin position="32"/>
        <end position="42"/>
    </location>
</feature>
<dbReference type="PANTHER" id="PTHR34980">
    <property type="entry name" value="INNER MEMBRANE PROTEIN-RELATED-RELATED"/>
    <property type="match status" value="1"/>
</dbReference>
<evidence type="ECO:0000256" key="1">
    <source>
        <dbReference type="SAM" id="MobiDB-lite"/>
    </source>
</evidence>
<gene>
    <name evidence="3" type="ORF">FCK90_12840</name>
</gene>
<evidence type="ECO:0000256" key="2">
    <source>
        <dbReference type="SAM" id="Phobius"/>
    </source>
</evidence>
<dbReference type="Proteomes" id="UP000325957">
    <property type="component" value="Unassembled WGS sequence"/>
</dbReference>
<accession>A0A5J5KU57</accession>
<dbReference type="Pfam" id="PF05656">
    <property type="entry name" value="DUF805"/>
    <property type="match status" value="1"/>
</dbReference>
<dbReference type="InterPro" id="IPR008523">
    <property type="entry name" value="DUF805"/>
</dbReference>
<feature type="transmembrane region" description="Helical" evidence="2">
    <location>
        <begin position="130"/>
        <end position="150"/>
    </location>
</feature>